<dbReference type="InterPro" id="IPR046174">
    <property type="entry name" value="DUF6176"/>
</dbReference>
<dbReference type="Proteomes" id="UP000005777">
    <property type="component" value="Unassembled WGS sequence"/>
</dbReference>
<protein>
    <recommendedName>
        <fullName evidence="3">NIPSNAP domain-containing protein</fullName>
    </recommendedName>
</protein>
<organism evidence="1 2">
    <name type="scientific">Scardovia inopinata F0304</name>
    <dbReference type="NCBI Taxonomy" id="641146"/>
    <lineage>
        <taxon>Bacteria</taxon>
        <taxon>Bacillati</taxon>
        <taxon>Actinomycetota</taxon>
        <taxon>Actinomycetes</taxon>
        <taxon>Bifidobacteriales</taxon>
        <taxon>Bifidobacteriaceae</taxon>
        <taxon>Scardovia</taxon>
    </lineage>
</organism>
<keyword evidence="2" id="KW-1185">Reference proteome</keyword>
<gene>
    <name evidence="1" type="ORF">HMPREF9020_00656</name>
</gene>
<evidence type="ECO:0008006" key="3">
    <source>
        <dbReference type="Google" id="ProtNLM"/>
    </source>
</evidence>
<sequence>MITELSRFTVKKGKEEKALEWMTFLNTHMSDTLLTLKGEKMYVENIFSEVRDDHMYLYWFTFQKEGGQNVEESTSWIDKKHLEYWDECLVMTPEDHGEDLNLQVSLVEPDLTDWINNR</sequence>
<dbReference type="Pfam" id="PF19673">
    <property type="entry name" value="DUF6176"/>
    <property type="match status" value="1"/>
</dbReference>
<dbReference type="HOGENOM" id="CLU_168211_0_0_11"/>
<accession>W5IJ42</accession>
<dbReference type="eggNOG" id="ENOG5032SZE">
    <property type="taxonomic scope" value="Bacteria"/>
</dbReference>
<name>W5IJ42_SCAIO</name>
<evidence type="ECO:0000313" key="2">
    <source>
        <dbReference type="Proteomes" id="UP000005777"/>
    </source>
</evidence>
<evidence type="ECO:0000313" key="1">
    <source>
        <dbReference type="EMBL" id="EFG27024.1"/>
    </source>
</evidence>
<dbReference type="AlphaFoldDB" id="W5IJ42"/>
<proteinExistence type="predicted"/>
<comment type="caution">
    <text evidence="1">The sequence shown here is derived from an EMBL/GenBank/DDBJ whole genome shotgun (WGS) entry which is preliminary data.</text>
</comment>
<dbReference type="RefSeq" id="WP_006293023.1">
    <property type="nucleotide sequence ID" value="NZ_GG770225.1"/>
</dbReference>
<reference evidence="1 2" key="1">
    <citation type="submission" date="2012-01" db="EMBL/GenBank/DDBJ databases">
        <title>The Genome Sequence of Scardovia inopinata F0304.</title>
        <authorList>
            <consortium name="The Broad Institute Genome Sequencing Platform"/>
            <person name="Ward D."/>
            <person name="Earl A."/>
            <person name="Feldgarden M."/>
            <person name="Gevers D."/>
            <person name="Young S."/>
            <person name="Zeng Q."/>
            <person name="Koehrsen M."/>
            <person name="Alvarado L."/>
            <person name="Berlin A.M."/>
            <person name="Borenstein D."/>
            <person name="Chapman S.B."/>
            <person name="Chen Z."/>
            <person name="Engels R."/>
            <person name="Freedman E."/>
            <person name="Gellesch M."/>
            <person name="Goldberg J."/>
            <person name="Griggs A."/>
            <person name="Gujja S."/>
            <person name="Heilman E.R."/>
            <person name="Heiman D.I."/>
            <person name="Hepburn T.A."/>
            <person name="Howarth C."/>
            <person name="Jen D."/>
            <person name="Larson L."/>
            <person name="Mehta T."/>
            <person name="Park D."/>
            <person name="Pearson M."/>
            <person name="Richards J."/>
            <person name="Roberts A."/>
            <person name="Saif S."/>
            <person name="Shea T.D."/>
            <person name="Shenoy N."/>
            <person name="Sisk P."/>
            <person name="Stolte C."/>
            <person name="Sykes S.N."/>
            <person name="Walk T."/>
            <person name="White J."/>
            <person name="Yandava C."/>
            <person name="Izard J."/>
            <person name="Baranova O.V."/>
            <person name="Blanton J.M."/>
            <person name="Tanner A.C."/>
            <person name="Dewhirst F."/>
            <person name="Haas B."/>
            <person name="Nusbaum C."/>
            <person name="Birren B."/>
        </authorList>
    </citation>
    <scope>NUCLEOTIDE SEQUENCE [LARGE SCALE GENOMIC DNA]</scope>
    <source>
        <strain evidence="1 2">F0304</strain>
    </source>
</reference>
<dbReference type="EMBL" id="ADCX01000003">
    <property type="protein sequence ID" value="EFG27024.1"/>
    <property type="molecule type" value="Genomic_DNA"/>
</dbReference>